<dbReference type="InterPro" id="IPR018939">
    <property type="entry name" value="Autophagy-rel_prot_27"/>
</dbReference>
<evidence type="ECO:0000256" key="6">
    <source>
        <dbReference type="SAM" id="MobiDB-lite"/>
    </source>
</evidence>
<keyword evidence="2 7" id="KW-0812">Transmembrane</keyword>
<evidence type="ECO:0000256" key="7">
    <source>
        <dbReference type="SAM" id="Phobius"/>
    </source>
</evidence>
<keyword evidence="4 7" id="KW-1133">Transmembrane helix</keyword>
<evidence type="ECO:0000256" key="1">
    <source>
        <dbReference type="ARBA" id="ARBA00004167"/>
    </source>
</evidence>
<feature type="transmembrane region" description="Helical" evidence="7">
    <location>
        <begin position="210"/>
        <end position="232"/>
    </location>
</feature>
<evidence type="ECO:0000313" key="9">
    <source>
        <dbReference type="Proteomes" id="UP000308652"/>
    </source>
</evidence>
<accession>A0A5C3MAW8</accession>
<evidence type="ECO:0000256" key="3">
    <source>
        <dbReference type="ARBA" id="ARBA00022729"/>
    </source>
</evidence>
<proteinExistence type="predicted"/>
<dbReference type="AlphaFoldDB" id="A0A5C3MAW8"/>
<evidence type="ECO:0000256" key="4">
    <source>
        <dbReference type="ARBA" id="ARBA00022989"/>
    </source>
</evidence>
<reference evidence="8 9" key="1">
    <citation type="journal article" date="2019" name="Nat. Ecol. Evol.">
        <title>Megaphylogeny resolves global patterns of mushroom evolution.</title>
        <authorList>
            <person name="Varga T."/>
            <person name="Krizsan K."/>
            <person name="Foldi C."/>
            <person name="Dima B."/>
            <person name="Sanchez-Garcia M."/>
            <person name="Sanchez-Ramirez S."/>
            <person name="Szollosi G.J."/>
            <person name="Szarkandi J.G."/>
            <person name="Papp V."/>
            <person name="Albert L."/>
            <person name="Andreopoulos W."/>
            <person name="Angelini C."/>
            <person name="Antonin V."/>
            <person name="Barry K.W."/>
            <person name="Bougher N.L."/>
            <person name="Buchanan P."/>
            <person name="Buyck B."/>
            <person name="Bense V."/>
            <person name="Catcheside P."/>
            <person name="Chovatia M."/>
            <person name="Cooper J."/>
            <person name="Damon W."/>
            <person name="Desjardin D."/>
            <person name="Finy P."/>
            <person name="Geml J."/>
            <person name="Haridas S."/>
            <person name="Hughes K."/>
            <person name="Justo A."/>
            <person name="Karasinski D."/>
            <person name="Kautmanova I."/>
            <person name="Kiss B."/>
            <person name="Kocsube S."/>
            <person name="Kotiranta H."/>
            <person name="LaButti K.M."/>
            <person name="Lechner B.E."/>
            <person name="Liimatainen K."/>
            <person name="Lipzen A."/>
            <person name="Lukacs Z."/>
            <person name="Mihaltcheva S."/>
            <person name="Morgado L.N."/>
            <person name="Niskanen T."/>
            <person name="Noordeloos M.E."/>
            <person name="Ohm R.A."/>
            <person name="Ortiz-Santana B."/>
            <person name="Ovrebo C."/>
            <person name="Racz N."/>
            <person name="Riley R."/>
            <person name="Savchenko A."/>
            <person name="Shiryaev A."/>
            <person name="Soop K."/>
            <person name="Spirin V."/>
            <person name="Szebenyi C."/>
            <person name="Tomsovsky M."/>
            <person name="Tulloss R.E."/>
            <person name="Uehling J."/>
            <person name="Grigoriev I.V."/>
            <person name="Vagvolgyi C."/>
            <person name="Papp T."/>
            <person name="Martin F.M."/>
            <person name="Miettinen O."/>
            <person name="Hibbett D.S."/>
            <person name="Nagy L.G."/>
        </authorList>
    </citation>
    <scope>NUCLEOTIDE SEQUENCE [LARGE SCALE GENOMIC DNA]</scope>
    <source>
        <strain evidence="8 9">CBS 166.37</strain>
    </source>
</reference>
<dbReference type="Proteomes" id="UP000308652">
    <property type="component" value="Unassembled WGS sequence"/>
</dbReference>
<dbReference type="InterPro" id="IPR009011">
    <property type="entry name" value="Man6P_isomerase_rcpt-bd_dom_sf"/>
</dbReference>
<evidence type="ECO:0000256" key="2">
    <source>
        <dbReference type="ARBA" id="ARBA00022692"/>
    </source>
</evidence>
<dbReference type="Pfam" id="PF09451">
    <property type="entry name" value="ATG27"/>
    <property type="match status" value="1"/>
</dbReference>
<dbReference type="Gene3D" id="2.70.130.10">
    <property type="entry name" value="Mannose-6-phosphate receptor binding domain"/>
    <property type="match status" value="1"/>
</dbReference>
<feature type="region of interest" description="Disordered" evidence="6">
    <location>
        <begin position="168"/>
        <end position="204"/>
    </location>
</feature>
<feature type="compositionally biased region" description="Basic and acidic residues" evidence="6">
    <location>
        <begin position="177"/>
        <end position="197"/>
    </location>
</feature>
<sequence length="308" mass="34943">MYNLCPLFQGDSPSHPRELQLINEELTPPTKTKYVYDIALNDPGLTHDSTLPDQMQCPVGTWICLTVINTRPDHPSEPPRILQVVPIVSGKNIEPMSKLIEEEKSQRKPRLQIALHGGQYLAQKQKAIFQLECDYESNGAKEPDLLWRWNGTHTFSWKSRHACPTYISEKPLPAPDTKIDPDIPDEPPRDPEDDHGSPIEGDDESRRGSYVFWIASFGLILFLVHFVCHRYWYRGWHKTVMKGSNRILSFLFQGRYAQSPVFNTNSYSANKSENVPLSPVGWPSGAGFVGGFRDDVSMKRYGSVNSEG</sequence>
<keyword evidence="5 7" id="KW-0472">Membrane</keyword>
<organism evidence="8 9">
    <name type="scientific">Crucibulum laeve</name>
    <dbReference type="NCBI Taxonomy" id="68775"/>
    <lineage>
        <taxon>Eukaryota</taxon>
        <taxon>Fungi</taxon>
        <taxon>Dikarya</taxon>
        <taxon>Basidiomycota</taxon>
        <taxon>Agaricomycotina</taxon>
        <taxon>Agaricomycetes</taxon>
        <taxon>Agaricomycetidae</taxon>
        <taxon>Agaricales</taxon>
        <taxon>Agaricineae</taxon>
        <taxon>Nidulariaceae</taxon>
        <taxon>Crucibulum</taxon>
    </lineage>
</organism>
<name>A0A5C3MAW8_9AGAR</name>
<dbReference type="GO" id="GO:0016020">
    <property type="term" value="C:membrane"/>
    <property type="evidence" value="ECO:0007669"/>
    <property type="project" value="UniProtKB-SubCell"/>
</dbReference>
<comment type="subcellular location">
    <subcellularLocation>
        <location evidence="1">Membrane</location>
        <topology evidence="1">Single-pass membrane protein</topology>
    </subcellularLocation>
</comment>
<evidence type="ECO:0000256" key="5">
    <source>
        <dbReference type="ARBA" id="ARBA00023136"/>
    </source>
</evidence>
<evidence type="ECO:0000313" key="8">
    <source>
        <dbReference type="EMBL" id="TFK41765.1"/>
    </source>
</evidence>
<dbReference type="EMBL" id="ML213594">
    <property type="protein sequence ID" value="TFK41765.1"/>
    <property type="molecule type" value="Genomic_DNA"/>
</dbReference>
<gene>
    <name evidence="8" type="ORF">BDQ12DRAFT_625818</name>
</gene>
<keyword evidence="3" id="KW-0732">Signal</keyword>
<protein>
    <submittedName>
        <fullName evidence="8">Autophagy-related protein 27-domain-containing protein</fullName>
    </submittedName>
</protein>
<keyword evidence="9" id="KW-1185">Reference proteome</keyword>
<dbReference type="OrthoDB" id="29460at2759"/>